<keyword evidence="1" id="KW-0812">Transmembrane</keyword>
<reference evidence="2" key="2">
    <citation type="submission" date="2025-08" db="UniProtKB">
        <authorList>
            <consortium name="Ensembl"/>
        </authorList>
    </citation>
    <scope>IDENTIFICATION</scope>
</reference>
<evidence type="ECO:0000256" key="1">
    <source>
        <dbReference type="SAM" id="Phobius"/>
    </source>
</evidence>
<feature type="transmembrane region" description="Helical" evidence="1">
    <location>
        <begin position="137"/>
        <end position="156"/>
    </location>
</feature>
<reference evidence="2 3" key="1">
    <citation type="journal article" date="2020" name="Nat. Commun.">
        <title>Donkey genomes provide new insights into domestication and selection for coat color.</title>
        <authorList>
            <person name="Wang"/>
            <person name="C."/>
            <person name="Li"/>
            <person name="H."/>
            <person name="Guo"/>
            <person name="Y."/>
            <person name="Huang"/>
            <person name="J."/>
            <person name="Sun"/>
            <person name="Y."/>
            <person name="Min"/>
            <person name="J."/>
            <person name="Wang"/>
            <person name="J."/>
            <person name="Fang"/>
            <person name="X."/>
            <person name="Zhao"/>
            <person name="Z."/>
            <person name="Wang"/>
            <person name="S."/>
            <person name="Zhang"/>
            <person name="Y."/>
            <person name="Liu"/>
            <person name="Q."/>
            <person name="Jiang"/>
            <person name="Q."/>
            <person name="Wang"/>
            <person name="X."/>
            <person name="Guo"/>
            <person name="Y."/>
            <person name="Yang"/>
            <person name="C."/>
            <person name="Wang"/>
            <person name="Y."/>
            <person name="Tian"/>
            <person name="F."/>
            <person name="Zhuang"/>
            <person name="G."/>
            <person name="Fan"/>
            <person name="Y."/>
            <person name="Gao"/>
            <person name="Q."/>
            <person name="Li"/>
            <person name="Y."/>
            <person name="Ju"/>
            <person name="Z."/>
            <person name="Li"/>
            <person name="J."/>
            <person name="Li"/>
            <person name="R."/>
            <person name="Hou"/>
            <person name="M."/>
            <person name="Yang"/>
            <person name="G."/>
            <person name="Liu"/>
            <person name="G."/>
            <person name="Liu"/>
            <person name="W."/>
            <person name="Guo"/>
            <person name="J."/>
            <person name="Pan"/>
            <person name="S."/>
            <person name="Fan"/>
            <person name="G."/>
            <person name="Zhang"/>
            <person name="W."/>
            <person name="Zhang"/>
            <person name="R."/>
            <person name="Yu"/>
            <person name="J."/>
            <person name="Zhang"/>
            <person name="X."/>
            <person name="Yin"/>
            <person name="Q."/>
            <person name="Ji"/>
            <person name="C."/>
            <person name="Jin"/>
            <person name="Y."/>
            <person name="Yue"/>
            <person name="G."/>
            <person name="Liu"/>
            <person name="M."/>
            <person name="Xu"/>
            <person name="J."/>
            <person name="Liu"/>
            <person name="S."/>
            <person name="Jordana"/>
            <person name="J."/>
            <person name="Noce"/>
            <person name="A."/>
            <person name="Amills"/>
            <person name="M."/>
            <person name="Wu"/>
            <person name="D.D."/>
            <person name="Li"/>
            <person name="S."/>
            <person name="Zhou"/>
            <person name="X. and Zhong"/>
            <person name="J."/>
        </authorList>
    </citation>
    <scope>NUCLEOTIDE SEQUENCE [LARGE SCALE GENOMIC DNA]</scope>
</reference>
<keyword evidence="3" id="KW-1185">Reference proteome</keyword>
<evidence type="ECO:0000313" key="3">
    <source>
        <dbReference type="Proteomes" id="UP000694387"/>
    </source>
</evidence>
<dbReference type="InterPro" id="IPR016641">
    <property type="entry name" value="EGD2/NACA0like"/>
</dbReference>
<organism evidence="2 3">
    <name type="scientific">Equus asinus</name>
    <name type="common">Donkey</name>
    <name type="synonym">Equus africanus asinus</name>
    <dbReference type="NCBI Taxonomy" id="9793"/>
    <lineage>
        <taxon>Eukaryota</taxon>
        <taxon>Metazoa</taxon>
        <taxon>Chordata</taxon>
        <taxon>Craniata</taxon>
        <taxon>Vertebrata</taxon>
        <taxon>Euteleostomi</taxon>
        <taxon>Mammalia</taxon>
        <taxon>Eutheria</taxon>
        <taxon>Laurasiatheria</taxon>
        <taxon>Perissodactyla</taxon>
        <taxon>Equidae</taxon>
        <taxon>Equus</taxon>
    </lineage>
</organism>
<keyword evidence="1" id="KW-1133">Transmembrane helix</keyword>
<reference evidence="2" key="3">
    <citation type="submission" date="2025-09" db="UniProtKB">
        <authorList>
            <consortium name="Ensembl"/>
        </authorList>
    </citation>
    <scope>IDENTIFICATION</scope>
</reference>
<dbReference type="Ensembl" id="ENSEAST00005081215.1">
    <property type="protein sequence ID" value="ENSEASP00005062110.1"/>
    <property type="gene ID" value="ENSEASG00005033563.1"/>
</dbReference>
<accession>A0A9L0KK37</accession>
<dbReference type="GeneTree" id="ENSGT00440000033468"/>
<proteinExistence type="predicted"/>
<dbReference type="AlphaFoldDB" id="A0A9L0KK37"/>
<dbReference type="Proteomes" id="UP000694387">
    <property type="component" value="Chromosome 10"/>
</dbReference>
<dbReference type="GO" id="GO:0005854">
    <property type="term" value="C:nascent polypeptide-associated complex"/>
    <property type="evidence" value="ECO:0007669"/>
    <property type="project" value="InterPro"/>
</dbReference>
<dbReference type="Gene3D" id="1.10.8.10">
    <property type="entry name" value="DNA helicase RuvA subunit, C-terminal domain"/>
    <property type="match status" value="1"/>
</dbReference>
<keyword evidence="1" id="KW-0472">Membrane</keyword>
<name>A0A9L0KK37_EQUAS</name>
<sequence length="158" mass="17387">AASGIDSQVTGVKTSRGTWSSHLGKHGKLVWLHSALDTDIVLGEAKIKDLSQQAQQAAAEKFKVQGKAIWNIQEKYRLLLQSCSYGISTVTLWYPASMSQANVSRLKAVGALQDSSKDIVKAIVELTMYMSENEDSFIYFGVSGVPAAWFYICTVFHH</sequence>
<protein>
    <submittedName>
        <fullName evidence="2">Uncharacterized protein</fullName>
    </submittedName>
</protein>
<dbReference type="PANTHER" id="PTHR21713">
    <property type="entry name" value="NASCENT POLYPEPTIDE ASSOCIATED COMPLEX ALPHA SUBUNIT-RELATED"/>
    <property type="match status" value="1"/>
</dbReference>
<evidence type="ECO:0000313" key="2">
    <source>
        <dbReference type="Ensembl" id="ENSEASP00005062110.1"/>
    </source>
</evidence>